<dbReference type="InterPro" id="IPR008271">
    <property type="entry name" value="Ser/Thr_kinase_AS"/>
</dbReference>
<feature type="compositionally biased region" description="Polar residues" evidence="19">
    <location>
        <begin position="615"/>
        <end position="624"/>
    </location>
</feature>
<feature type="region of interest" description="Disordered" evidence="19">
    <location>
        <begin position="562"/>
        <end position="704"/>
    </location>
</feature>
<evidence type="ECO:0000256" key="12">
    <source>
        <dbReference type="ARBA" id="ARBA00022840"/>
    </source>
</evidence>
<evidence type="ECO:0000256" key="17">
    <source>
        <dbReference type="ARBA" id="ARBA00048659"/>
    </source>
</evidence>
<evidence type="ECO:0000256" key="5">
    <source>
        <dbReference type="ARBA" id="ARBA00022679"/>
    </source>
</evidence>
<keyword evidence="7" id="KW-0479">Metal-binding</keyword>
<reference evidence="23" key="1">
    <citation type="submission" date="2020-11" db="EMBL/GenBank/DDBJ databases">
        <authorList>
            <consortium name="DOE Joint Genome Institute"/>
            <person name="Ahrendt S."/>
            <person name="Riley R."/>
            <person name="Andreopoulos W."/>
            <person name="Labutti K."/>
            <person name="Pangilinan J."/>
            <person name="Ruiz-Duenas F.J."/>
            <person name="Barrasa J.M."/>
            <person name="Sanchez-Garcia M."/>
            <person name="Camarero S."/>
            <person name="Miyauchi S."/>
            <person name="Serrano A."/>
            <person name="Linde D."/>
            <person name="Babiker R."/>
            <person name="Drula E."/>
            <person name="Ayuso-Fernandez I."/>
            <person name="Pacheco R."/>
            <person name="Padilla G."/>
            <person name="Ferreira P."/>
            <person name="Barriuso J."/>
            <person name="Kellner H."/>
            <person name="Castanera R."/>
            <person name="Alfaro M."/>
            <person name="Ramirez L."/>
            <person name="Pisabarro A.G."/>
            <person name="Kuo A."/>
            <person name="Tritt A."/>
            <person name="Lipzen A."/>
            <person name="He G."/>
            <person name="Yan M."/>
            <person name="Ng V."/>
            <person name="Cullen D."/>
            <person name="Martin F."/>
            <person name="Rosso M.-N."/>
            <person name="Henrissat B."/>
            <person name="Hibbett D."/>
            <person name="Martinez A.T."/>
            <person name="Grigoriev I.V."/>
        </authorList>
    </citation>
    <scope>NUCLEOTIDE SEQUENCE</scope>
    <source>
        <strain evidence="23">CBS 506.95</strain>
    </source>
</reference>
<evidence type="ECO:0000256" key="15">
    <source>
        <dbReference type="ARBA" id="ARBA00023136"/>
    </source>
</evidence>
<feature type="region of interest" description="Disordered" evidence="19">
    <location>
        <begin position="482"/>
        <end position="520"/>
    </location>
</feature>
<evidence type="ECO:0000256" key="4">
    <source>
        <dbReference type="ARBA" id="ARBA00022527"/>
    </source>
</evidence>
<dbReference type="GO" id="GO:0004521">
    <property type="term" value="F:RNA endonuclease activity"/>
    <property type="evidence" value="ECO:0007669"/>
    <property type="project" value="InterPro"/>
</dbReference>
<comment type="catalytic activity">
    <reaction evidence="17">
        <text>L-threonyl-[protein] + ATP = O-phospho-L-threonyl-[protein] + ADP + H(+)</text>
        <dbReference type="Rhea" id="RHEA:46608"/>
        <dbReference type="Rhea" id="RHEA-COMP:11060"/>
        <dbReference type="Rhea" id="RHEA-COMP:11605"/>
        <dbReference type="ChEBI" id="CHEBI:15378"/>
        <dbReference type="ChEBI" id="CHEBI:30013"/>
        <dbReference type="ChEBI" id="CHEBI:30616"/>
        <dbReference type="ChEBI" id="CHEBI:61977"/>
        <dbReference type="ChEBI" id="CHEBI:456216"/>
        <dbReference type="EC" id="2.7.11.1"/>
    </reaction>
    <physiologicalReaction direction="left-to-right" evidence="17">
        <dbReference type="Rhea" id="RHEA:46609"/>
    </physiologicalReaction>
</comment>
<dbReference type="InterPro" id="IPR018391">
    <property type="entry name" value="PQQ_b-propeller_rpt"/>
</dbReference>
<keyword evidence="4" id="KW-0723">Serine/threonine-protein kinase</keyword>
<dbReference type="GO" id="GO:0051082">
    <property type="term" value="F:unfolded protein binding"/>
    <property type="evidence" value="ECO:0007669"/>
    <property type="project" value="TreeGrafter"/>
</dbReference>
<keyword evidence="6" id="KW-0812">Transmembrane</keyword>
<dbReference type="GO" id="GO:0016787">
    <property type="term" value="F:hydrolase activity"/>
    <property type="evidence" value="ECO:0007669"/>
    <property type="project" value="UniProtKB-KW"/>
</dbReference>
<evidence type="ECO:0000313" key="24">
    <source>
        <dbReference type="Proteomes" id="UP000807306"/>
    </source>
</evidence>
<keyword evidence="12" id="KW-0067">ATP-binding</keyword>
<sequence>MALIFFPAFLLVCALTLATKSTVADPESQALAQRTAAPQAKTYVIPQKPQEDLSKDYNLLDIILVASVDGKFHALNRHNGRPLWSMSSFPTTTSISAPSSLGPLIRTSHFHSQPNFDPDTVDEDSDEQETYIIEPQTGDIYVLHSPSAPLQRFPLSMAELVEYSPFTSVNEDKTRVFVGRKETSLVLIELETGKIKATLNSECPPIFDWDKDKNGDEIDLDELEEDSSQVSTPTEVYIGRTDYHVTIWKKPLPGQRAPPPQNLSFSTYGPNNKDNHLQSIYRRSRDDTYIQSFPNGNIMSFHKPSSQRSGETLWGRPFSAPIVAVFDVLQAHHSSHAFVLLQPRQRLQELFPQIPDSKTQSAYVGIVEETGSLFAMSPEQYPLVVFGGPDNKMVQDGDKHKDIAITRKPKPTYRPEGDLEDIPIQPHDVDDTQSLLDKCLINPYDVRCLVGLRALEDEGGSEGRTKRLIDPPKTQLTHMPVVFEPGKNRDDNASGSVRPPPERLSLPAPSQASWLGIGPPGSGQPGAGVWEALIVTIALGLVSVYFLWRRVKKRVLQAVEQQLKEESGSTRSVELSIPPSREPTTPSTPSILKELPPLPSVNGEVPDGEIPHLSSGPSLPNSQLLMPPDASAAEDGDETEGEGPETPATPGKKKARRGKRGRKKKLGVNTGSPELEDQEDPSSTENKASPSLILTTTTPKPPVVQSTSLVVSDTILGFGSHGTVVFQGSLQGRAVAVKRLLQDFVTLAAREVSILQESDDHPNVIRYYYQESHSNFLYIALELCPASLADIIENPNQDQWRDIAINFDPKKALKQITSGLRHLHGLKLIHRDIKPQNILISSVKGGAPSNTFGAKNGKGGAYRMLISDFGLCKKLDVDQTSFLPTAQGAMAAGTVGWRAPEILRGEVKLDEFTNEDGGSFSSRGSNTTVLGNASIGSSGSSGAGRPVTRLTKAVDIFALGCLFYYTVTNGGHPYGDRFEREGNIIKDAKDLAGLDRFGEEGTEAKNLIAAMLDPEAKQRPDTTTCLLHPFFWDAGRRLNFLQDASDRFEIMCRDPKDPDLLTLERGAFGVVGNDWHARLDKVFIDNLGKFRKYDGKSVQDLLRALRNKKHHYQDLPENVKRHLGPMPEGYLGYFTRRYPQLFLHVHGVIKETGLHSESMFRTYFELPES</sequence>
<dbReference type="PROSITE" id="PS50011">
    <property type="entry name" value="PROTEIN_KINASE_DOM"/>
    <property type="match status" value="1"/>
</dbReference>
<feature type="signal peptide" evidence="20">
    <location>
        <begin position="1"/>
        <end position="18"/>
    </location>
</feature>
<dbReference type="Proteomes" id="UP000807306">
    <property type="component" value="Unassembled WGS sequence"/>
</dbReference>
<dbReference type="EC" id="2.7.11.1" evidence="3"/>
<evidence type="ECO:0000256" key="2">
    <source>
        <dbReference type="ARBA" id="ARBA00004479"/>
    </source>
</evidence>
<dbReference type="GO" id="GO:0046872">
    <property type="term" value="F:metal ion binding"/>
    <property type="evidence" value="ECO:0007669"/>
    <property type="project" value="UniProtKB-KW"/>
</dbReference>
<evidence type="ECO:0000256" key="9">
    <source>
        <dbReference type="ARBA" id="ARBA00022741"/>
    </source>
</evidence>
<comment type="subcellular location">
    <subcellularLocation>
        <location evidence="2">Membrane</location>
        <topology evidence="2">Single-pass type I membrane protein</topology>
    </subcellularLocation>
</comment>
<keyword evidence="13" id="KW-0460">Magnesium</keyword>
<dbReference type="FunFam" id="1.10.510.10:FF:000572">
    <property type="entry name" value="Serine/threonine-protein kinase/endoribonuclease IRE1"/>
    <property type="match status" value="1"/>
</dbReference>
<evidence type="ECO:0000256" key="6">
    <source>
        <dbReference type="ARBA" id="ARBA00022692"/>
    </source>
</evidence>
<dbReference type="AlphaFoldDB" id="A0A9P6JRA3"/>
<dbReference type="Pfam" id="PF06479">
    <property type="entry name" value="Ribonuc_2-5A"/>
    <property type="match status" value="1"/>
</dbReference>
<comment type="caution">
    <text evidence="23">The sequence shown here is derived from an EMBL/GenBank/DDBJ whole genome shotgun (WGS) entry which is preliminary data.</text>
</comment>
<dbReference type="OrthoDB" id="63989at2759"/>
<evidence type="ECO:0000256" key="14">
    <source>
        <dbReference type="ARBA" id="ARBA00022989"/>
    </source>
</evidence>
<dbReference type="InterPro" id="IPR010513">
    <property type="entry name" value="KEN_dom"/>
</dbReference>
<feature type="domain" description="Protein kinase" evidence="21">
    <location>
        <begin position="710"/>
        <end position="1031"/>
    </location>
</feature>
<keyword evidence="15" id="KW-0472">Membrane</keyword>
<dbReference type="Gene3D" id="1.10.510.10">
    <property type="entry name" value="Transferase(Phosphotransferase) domain 1"/>
    <property type="match status" value="1"/>
</dbReference>
<dbReference type="SMART" id="SM00564">
    <property type="entry name" value="PQQ"/>
    <property type="match status" value="2"/>
</dbReference>
<dbReference type="InterPro" id="IPR045133">
    <property type="entry name" value="IRE1/2-like"/>
</dbReference>
<dbReference type="GO" id="GO:0006397">
    <property type="term" value="P:mRNA processing"/>
    <property type="evidence" value="ECO:0007669"/>
    <property type="project" value="InterPro"/>
</dbReference>
<keyword evidence="9" id="KW-0547">Nucleotide-binding</keyword>
<feature type="compositionally biased region" description="Low complexity" evidence="19">
    <location>
        <begin position="578"/>
        <end position="590"/>
    </location>
</feature>
<evidence type="ECO:0000256" key="8">
    <source>
        <dbReference type="ARBA" id="ARBA00022729"/>
    </source>
</evidence>
<dbReference type="InterPro" id="IPR011047">
    <property type="entry name" value="Quinoprotein_ADH-like_sf"/>
</dbReference>
<dbReference type="GO" id="GO:0004674">
    <property type="term" value="F:protein serine/threonine kinase activity"/>
    <property type="evidence" value="ECO:0007669"/>
    <property type="project" value="UniProtKB-KW"/>
</dbReference>
<keyword evidence="14" id="KW-1133">Transmembrane helix</keyword>
<evidence type="ECO:0000256" key="11">
    <source>
        <dbReference type="ARBA" id="ARBA00022801"/>
    </source>
</evidence>
<comment type="catalytic activity">
    <reaction evidence="18">
        <text>L-seryl-[protein] + ATP = O-phospho-L-seryl-[protein] + ADP + H(+)</text>
        <dbReference type="Rhea" id="RHEA:17989"/>
        <dbReference type="Rhea" id="RHEA-COMP:9863"/>
        <dbReference type="Rhea" id="RHEA-COMP:11604"/>
        <dbReference type="ChEBI" id="CHEBI:15378"/>
        <dbReference type="ChEBI" id="CHEBI:29999"/>
        <dbReference type="ChEBI" id="CHEBI:30616"/>
        <dbReference type="ChEBI" id="CHEBI:83421"/>
        <dbReference type="ChEBI" id="CHEBI:456216"/>
        <dbReference type="EC" id="2.7.11.1"/>
    </reaction>
    <physiologicalReaction direction="left-to-right" evidence="18">
        <dbReference type="Rhea" id="RHEA:17990"/>
    </physiologicalReaction>
</comment>
<keyword evidence="16" id="KW-0325">Glycoprotein</keyword>
<feature type="compositionally biased region" description="Acidic residues" evidence="19">
    <location>
        <begin position="632"/>
        <end position="643"/>
    </location>
</feature>
<evidence type="ECO:0000259" key="22">
    <source>
        <dbReference type="PROSITE" id="PS51392"/>
    </source>
</evidence>
<feature type="compositionally biased region" description="Polar residues" evidence="19">
    <location>
        <begin position="683"/>
        <end position="704"/>
    </location>
</feature>
<gene>
    <name evidence="23" type="ORF">CPB83DRAFT_850528</name>
</gene>
<dbReference type="SUPFAM" id="SSF56112">
    <property type="entry name" value="Protein kinase-like (PK-like)"/>
    <property type="match status" value="1"/>
</dbReference>
<keyword evidence="11" id="KW-0378">Hydrolase</keyword>
<dbReference type="SMART" id="SM00220">
    <property type="entry name" value="S_TKc"/>
    <property type="match status" value="1"/>
</dbReference>
<dbReference type="GO" id="GO:0070059">
    <property type="term" value="P:intrinsic apoptotic signaling pathway in response to endoplasmic reticulum stress"/>
    <property type="evidence" value="ECO:0007669"/>
    <property type="project" value="TreeGrafter"/>
</dbReference>
<feature type="chain" id="PRO_5040238751" description="non-specific serine/threonine protein kinase" evidence="20">
    <location>
        <begin position="19"/>
        <end position="1169"/>
    </location>
</feature>
<dbReference type="PANTHER" id="PTHR13954">
    <property type="entry name" value="IRE1-RELATED"/>
    <property type="match status" value="1"/>
</dbReference>
<organism evidence="23 24">
    <name type="scientific">Crepidotus variabilis</name>
    <dbReference type="NCBI Taxonomy" id="179855"/>
    <lineage>
        <taxon>Eukaryota</taxon>
        <taxon>Fungi</taxon>
        <taxon>Dikarya</taxon>
        <taxon>Basidiomycota</taxon>
        <taxon>Agaricomycotina</taxon>
        <taxon>Agaricomycetes</taxon>
        <taxon>Agaricomycetidae</taxon>
        <taxon>Agaricales</taxon>
        <taxon>Agaricineae</taxon>
        <taxon>Crepidotaceae</taxon>
        <taxon>Crepidotus</taxon>
    </lineage>
</organism>
<evidence type="ECO:0000256" key="7">
    <source>
        <dbReference type="ARBA" id="ARBA00022723"/>
    </source>
</evidence>
<dbReference type="Gene3D" id="1.20.1440.180">
    <property type="entry name" value="KEN domain"/>
    <property type="match status" value="1"/>
</dbReference>
<dbReference type="GO" id="GO:1990604">
    <property type="term" value="C:IRE1-TRAF2-ASK1 complex"/>
    <property type="evidence" value="ECO:0007669"/>
    <property type="project" value="TreeGrafter"/>
</dbReference>
<keyword evidence="8 20" id="KW-0732">Signal</keyword>
<evidence type="ECO:0000256" key="13">
    <source>
        <dbReference type="ARBA" id="ARBA00022842"/>
    </source>
</evidence>
<accession>A0A9P6JRA3</accession>
<evidence type="ECO:0000256" key="1">
    <source>
        <dbReference type="ARBA" id="ARBA00001946"/>
    </source>
</evidence>
<evidence type="ECO:0000256" key="19">
    <source>
        <dbReference type="SAM" id="MobiDB-lite"/>
    </source>
</evidence>
<evidence type="ECO:0000256" key="3">
    <source>
        <dbReference type="ARBA" id="ARBA00012513"/>
    </source>
</evidence>
<protein>
    <recommendedName>
        <fullName evidence="3">non-specific serine/threonine protein kinase</fullName>
        <ecNumber evidence="3">2.7.11.1</ecNumber>
    </recommendedName>
</protein>
<proteinExistence type="predicted"/>
<feature type="domain" description="KEN" evidence="22">
    <location>
        <begin position="1034"/>
        <end position="1166"/>
    </location>
</feature>
<dbReference type="FunFam" id="3.30.200.20:FF:000077">
    <property type="entry name" value="Putative Serine/threonine-protein kinase/endoribonuclease IRE1"/>
    <property type="match status" value="1"/>
</dbReference>
<dbReference type="SUPFAM" id="SSF50998">
    <property type="entry name" value="Quinoprotein alcohol dehydrogenase-like"/>
    <property type="match status" value="1"/>
</dbReference>
<dbReference type="Pfam" id="PF00069">
    <property type="entry name" value="Pkinase"/>
    <property type="match status" value="1"/>
</dbReference>
<dbReference type="GO" id="GO:0036498">
    <property type="term" value="P:IRE1-mediated unfolded protein response"/>
    <property type="evidence" value="ECO:0007669"/>
    <property type="project" value="TreeGrafter"/>
</dbReference>
<comment type="cofactor">
    <cofactor evidence="1">
        <name>Mg(2+)</name>
        <dbReference type="ChEBI" id="CHEBI:18420"/>
    </cofactor>
</comment>
<keyword evidence="5" id="KW-0808">Transferase</keyword>
<keyword evidence="24" id="KW-1185">Reference proteome</keyword>
<dbReference type="InterPro" id="IPR038357">
    <property type="entry name" value="KEN_sf"/>
</dbReference>
<dbReference type="SMART" id="SM00580">
    <property type="entry name" value="PUG"/>
    <property type="match status" value="1"/>
</dbReference>
<name>A0A9P6JRA3_9AGAR</name>
<evidence type="ECO:0000256" key="18">
    <source>
        <dbReference type="ARBA" id="ARBA00048977"/>
    </source>
</evidence>
<dbReference type="InterPro" id="IPR000719">
    <property type="entry name" value="Prot_kinase_dom"/>
</dbReference>
<dbReference type="PROSITE" id="PS00108">
    <property type="entry name" value="PROTEIN_KINASE_ST"/>
    <property type="match status" value="1"/>
</dbReference>
<evidence type="ECO:0000256" key="20">
    <source>
        <dbReference type="SAM" id="SignalP"/>
    </source>
</evidence>
<dbReference type="PROSITE" id="PS51392">
    <property type="entry name" value="KEN"/>
    <property type="match status" value="1"/>
</dbReference>
<dbReference type="Gene3D" id="3.30.200.20">
    <property type="entry name" value="Phosphorylase Kinase, domain 1"/>
    <property type="match status" value="1"/>
</dbReference>
<evidence type="ECO:0000313" key="23">
    <source>
        <dbReference type="EMBL" id="KAF9530552.1"/>
    </source>
</evidence>
<dbReference type="Gene3D" id="2.130.10.10">
    <property type="entry name" value="YVTN repeat-like/Quinoprotein amine dehydrogenase"/>
    <property type="match status" value="1"/>
</dbReference>
<dbReference type="InterPro" id="IPR015943">
    <property type="entry name" value="WD40/YVTN_repeat-like_dom_sf"/>
</dbReference>
<keyword evidence="10" id="KW-0418">Kinase</keyword>
<dbReference type="PANTHER" id="PTHR13954:SF6">
    <property type="entry name" value="NON-SPECIFIC SERINE_THREONINE PROTEIN KINASE"/>
    <property type="match status" value="1"/>
</dbReference>
<dbReference type="EMBL" id="MU157839">
    <property type="protein sequence ID" value="KAF9530552.1"/>
    <property type="molecule type" value="Genomic_DNA"/>
</dbReference>
<evidence type="ECO:0000256" key="10">
    <source>
        <dbReference type="ARBA" id="ARBA00022777"/>
    </source>
</evidence>
<dbReference type="InterPro" id="IPR011009">
    <property type="entry name" value="Kinase-like_dom_sf"/>
</dbReference>
<dbReference type="GO" id="GO:0005524">
    <property type="term" value="F:ATP binding"/>
    <property type="evidence" value="ECO:0007669"/>
    <property type="project" value="UniProtKB-KW"/>
</dbReference>
<evidence type="ECO:0000256" key="16">
    <source>
        <dbReference type="ARBA" id="ARBA00023180"/>
    </source>
</evidence>
<evidence type="ECO:0000259" key="21">
    <source>
        <dbReference type="PROSITE" id="PS50011"/>
    </source>
</evidence>
<feature type="compositionally biased region" description="Basic residues" evidence="19">
    <location>
        <begin position="651"/>
        <end position="666"/>
    </location>
</feature>
<dbReference type="CDD" id="cd10422">
    <property type="entry name" value="RNase_Ire1"/>
    <property type="match status" value="1"/>
</dbReference>